<dbReference type="SUPFAM" id="SSF69754">
    <property type="entry name" value="Ribosome binding protein Y (YfiA homologue)"/>
    <property type="match status" value="1"/>
</dbReference>
<proteinExistence type="inferred from homology"/>
<evidence type="ECO:0000256" key="2">
    <source>
        <dbReference type="ARBA" id="ARBA00038434"/>
    </source>
</evidence>
<dbReference type="AlphaFoldDB" id="A0A831WBM0"/>
<dbReference type="InterPro" id="IPR003489">
    <property type="entry name" value="RHF/RaiA"/>
</dbReference>
<dbReference type="GO" id="GO:0022627">
    <property type="term" value="C:cytosolic small ribosomal subunit"/>
    <property type="evidence" value="ECO:0007669"/>
    <property type="project" value="TreeGrafter"/>
</dbReference>
<dbReference type="NCBIfam" id="TIGR00741">
    <property type="entry name" value="yfiA"/>
    <property type="match status" value="1"/>
</dbReference>
<dbReference type="EMBL" id="DRLF01000428">
    <property type="protein sequence ID" value="HEC07667.1"/>
    <property type="molecule type" value="Genomic_DNA"/>
</dbReference>
<dbReference type="InterPro" id="IPR050574">
    <property type="entry name" value="HPF/YfiA_ribosome-assoc"/>
</dbReference>
<gene>
    <name evidence="6" type="primary">raiA</name>
    <name evidence="6" type="ORF">ENJ12_12490</name>
</gene>
<evidence type="ECO:0000313" key="6">
    <source>
        <dbReference type="EMBL" id="HEC07667.1"/>
    </source>
</evidence>
<accession>A0A831WBM0</accession>
<dbReference type="PANTHER" id="PTHR33231:SF1">
    <property type="entry name" value="30S RIBOSOMAL PROTEIN"/>
    <property type="match status" value="1"/>
</dbReference>
<organism evidence="6">
    <name type="scientific">Thiolapillus brandeum</name>
    <dbReference type="NCBI Taxonomy" id="1076588"/>
    <lineage>
        <taxon>Bacteria</taxon>
        <taxon>Pseudomonadati</taxon>
        <taxon>Pseudomonadota</taxon>
        <taxon>Gammaproteobacteria</taxon>
        <taxon>Chromatiales</taxon>
        <taxon>Sedimenticolaceae</taxon>
        <taxon>Thiolapillus</taxon>
    </lineage>
</organism>
<reference evidence="6" key="1">
    <citation type="journal article" date="2020" name="mSystems">
        <title>Genome- and Community-Level Interaction Insights into Carbon Utilization and Element Cycling Functions of Hydrothermarchaeota in Hydrothermal Sediment.</title>
        <authorList>
            <person name="Zhou Z."/>
            <person name="Liu Y."/>
            <person name="Xu W."/>
            <person name="Pan J."/>
            <person name="Luo Z.H."/>
            <person name="Li M."/>
        </authorList>
    </citation>
    <scope>NUCLEOTIDE SEQUENCE [LARGE SCALE GENOMIC DNA]</scope>
    <source>
        <strain evidence="6">HyVt-458</strain>
    </source>
</reference>
<dbReference type="CDD" id="cd00552">
    <property type="entry name" value="RaiA"/>
    <property type="match status" value="1"/>
</dbReference>
<comment type="subunit">
    <text evidence="3">Associates exclusively with 100S ribosomes, which are dimers of 70S ribosomes.</text>
</comment>
<dbReference type="GO" id="GO:0045900">
    <property type="term" value="P:negative regulation of translational elongation"/>
    <property type="evidence" value="ECO:0007669"/>
    <property type="project" value="TreeGrafter"/>
</dbReference>
<dbReference type="Gene3D" id="3.30.160.100">
    <property type="entry name" value="Ribosome hibernation promotion factor-like"/>
    <property type="match status" value="1"/>
</dbReference>
<keyword evidence="1" id="KW-0810">Translation regulation</keyword>
<evidence type="ECO:0000256" key="4">
    <source>
        <dbReference type="ARBA" id="ARBA00041148"/>
    </source>
</evidence>
<dbReference type="Proteomes" id="UP000886339">
    <property type="component" value="Unassembled WGS sequence"/>
</dbReference>
<dbReference type="InterPro" id="IPR036567">
    <property type="entry name" value="RHF-like"/>
</dbReference>
<comment type="caution">
    <text evidence="6">The sequence shown here is derived from an EMBL/GenBank/DDBJ whole genome shotgun (WGS) entry which is preliminary data.</text>
</comment>
<comment type="similarity">
    <text evidence="2">Belongs to the HPF/YfiA ribosome-associated protein family. Short HPF subfamily.</text>
</comment>
<name>A0A831WBM0_9GAMM</name>
<evidence type="ECO:0000256" key="3">
    <source>
        <dbReference type="ARBA" id="ARBA00038695"/>
    </source>
</evidence>
<protein>
    <recommendedName>
        <fullName evidence="4">Ribosome hibernation promoting factor</fullName>
    </recommendedName>
    <alternativeName>
        <fullName evidence="5">Hibernation factor HPF</fullName>
    </alternativeName>
</protein>
<dbReference type="FunFam" id="3.30.160.100:FF:000001">
    <property type="entry name" value="Ribosome hibernation promoting factor"/>
    <property type="match status" value="1"/>
</dbReference>
<dbReference type="Pfam" id="PF02482">
    <property type="entry name" value="Ribosomal_S30AE"/>
    <property type="match status" value="1"/>
</dbReference>
<dbReference type="GO" id="GO:0043024">
    <property type="term" value="F:ribosomal small subunit binding"/>
    <property type="evidence" value="ECO:0007669"/>
    <property type="project" value="TreeGrafter"/>
</dbReference>
<sequence>MQLSVTGHHVELTDALRSYAEEKIKRIERHFDHVTNVHVILSVEKHMQKAEATVHVSGADVFAEASEEDMYAAIDGLVDKLDRQILKHKEKIQKRARGNGAKVVMAEMPE</sequence>
<evidence type="ECO:0000256" key="5">
    <source>
        <dbReference type="ARBA" id="ARBA00041319"/>
    </source>
</evidence>
<evidence type="ECO:0000256" key="1">
    <source>
        <dbReference type="ARBA" id="ARBA00022845"/>
    </source>
</evidence>
<dbReference type="PANTHER" id="PTHR33231">
    <property type="entry name" value="30S RIBOSOMAL PROTEIN"/>
    <property type="match status" value="1"/>
</dbReference>